<feature type="non-terminal residue" evidence="2">
    <location>
        <position position="1"/>
    </location>
</feature>
<dbReference type="Proteomes" id="UP001165060">
    <property type="component" value="Unassembled WGS sequence"/>
</dbReference>
<organism evidence="2 3">
    <name type="scientific">Tetraparma gracilis</name>
    <dbReference type="NCBI Taxonomy" id="2962635"/>
    <lineage>
        <taxon>Eukaryota</taxon>
        <taxon>Sar</taxon>
        <taxon>Stramenopiles</taxon>
        <taxon>Ochrophyta</taxon>
        <taxon>Bolidophyceae</taxon>
        <taxon>Parmales</taxon>
        <taxon>Triparmaceae</taxon>
        <taxon>Tetraparma</taxon>
    </lineage>
</organism>
<feature type="repeat" description="CHCR" evidence="1">
    <location>
        <begin position="354"/>
        <end position="495"/>
    </location>
</feature>
<feature type="repeat" description="CHCR" evidence="1">
    <location>
        <begin position="965"/>
        <end position="1088"/>
    </location>
</feature>
<evidence type="ECO:0000313" key="3">
    <source>
        <dbReference type="Proteomes" id="UP001165060"/>
    </source>
</evidence>
<feature type="repeat" description="CHCR" evidence="1">
    <location>
        <begin position="817"/>
        <end position="962"/>
    </location>
</feature>
<evidence type="ECO:0000256" key="1">
    <source>
        <dbReference type="PROSITE-ProRule" id="PRU01006"/>
    </source>
</evidence>
<comment type="caution">
    <text evidence="2">The sequence shown here is derived from an EMBL/GenBank/DDBJ whole genome shotgun (WGS) entry which is preliminary data.</text>
</comment>
<feature type="repeat" description="CHCR" evidence="1">
    <location>
        <begin position="671"/>
        <end position="812"/>
    </location>
</feature>
<keyword evidence="3" id="KW-1185">Reference proteome</keyword>
<dbReference type="PRINTS" id="PR00449">
    <property type="entry name" value="RASTRNSFRMNG"/>
</dbReference>
<feature type="non-terminal residue" evidence="2">
    <location>
        <position position="1088"/>
    </location>
</feature>
<dbReference type="PIRSF" id="PIRSF002290">
    <property type="entry name" value="Clathrin_H_chain"/>
    <property type="match status" value="1"/>
</dbReference>
<dbReference type="SMART" id="SM00174">
    <property type="entry name" value="RHO"/>
    <property type="match status" value="1"/>
</dbReference>
<feature type="repeat" description="CHCR" evidence="1">
    <location>
        <begin position="51"/>
        <end position="205"/>
    </location>
</feature>
<accession>A0ABQ6N2A9</accession>
<dbReference type="InterPro" id="IPR016341">
    <property type="entry name" value="Clathrin_heavy_chain"/>
</dbReference>
<dbReference type="PANTHER" id="PTHR10292:SF1">
    <property type="entry name" value="CLATHRIN HEAVY CHAIN"/>
    <property type="match status" value="1"/>
</dbReference>
<dbReference type="Pfam" id="PF00071">
    <property type="entry name" value="Ras"/>
    <property type="match status" value="1"/>
</dbReference>
<dbReference type="InterPro" id="IPR027417">
    <property type="entry name" value="P-loop_NTPase"/>
</dbReference>
<dbReference type="Gene3D" id="3.40.50.300">
    <property type="entry name" value="P-loop containing nucleotide triphosphate hydrolases"/>
    <property type="match status" value="1"/>
</dbReference>
<dbReference type="EMBL" id="BRYB01000844">
    <property type="protein sequence ID" value="GMI38819.1"/>
    <property type="molecule type" value="Genomic_DNA"/>
</dbReference>
<dbReference type="SMART" id="SM00175">
    <property type="entry name" value="RAB"/>
    <property type="match status" value="1"/>
</dbReference>
<dbReference type="SUPFAM" id="SSF52540">
    <property type="entry name" value="P-loop containing nucleoside triphosphate hydrolases"/>
    <property type="match status" value="1"/>
</dbReference>
<dbReference type="InterPro" id="IPR016024">
    <property type="entry name" value="ARM-type_fold"/>
</dbReference>
<protein>
    <recommendedName>
        <fullName evidence="4">Clathrin heavy chain</fullName>
    </recommendedName>
</protein>
<dbReference type="Gene3D" id="1.25.40.10">
    <property type="entry name" value="Tetratricopeptide repeat domain"/>
    <property type="match status" value="2"/>
</dbReference>
<dbReference type="PANTHER" id="PTHR10292">
    <property type="entry name" value="CLATHRIN HEAVY CHAIN RELATED"/>
    <property type="match status" value="1"/>
</dbReference>
<dbReference type="InterPro" id="IPR011990">
    <property type="entry name" value="TPR-like_helical_dom_sf"/>
</dbReference>
<name>A0ABQ6N2A9_9STRA</name>
<sequence>PPPSQDDAFTESYISTIGVDFRFRTVKLDRRTVKLQIWDTAGQERFRTITSAYYRGADGIIMVYDVTSQESFDHVNDWLHEEATSFLLEALKENKAEHAFLQTKLLEINLIGGAPQVADAILQNKILSHFDKEHVAKLCERAGLWQRAAENFTDIADVKRVFKNSHAMDPDFILSYFSTLSADNAILLIKDMLSRGASNLQIVVEVAKKYSNELGALKLIAVFEQFKAFEGMYYYLGAIVNFSEEPEVHLKYIQAAASLGQFKEAERVCRDSTVYDATEVKNFLKDAKLADPRPLIHVCDRHGFEEELAEYLYTNGLIQYIEIYVTKVSPAKTPIVVGKLLELDANEDLVKKILLSVGGACPVDEMVEIAESRNRLRLLQPWLETRVAAGSTEPATHNALGKIYITLNKDSKAFLLNNMFYEPTVLGKFCESLDPSLSFLAYKRANGECDEDLIRITNGHGLFRELSRYCVERMDATLWEKVLVKGEDGEELANTRSLIDQIVDWALPESDSADEVSATVKAFLAADIPGELINLLERIVLQGSDFSENRNLQNLLILTAIQAAPQKVSEYIDRLDHFDGPEIAQIAISEQHELFEEGLSIYQKFAKPEFETDEDVRIEMQGCALSVLVDHLADLDRARSFAERCNQPTVWSKLGRAQLDAHLAAEAIASYLAAEDPSEYVLVAEEANEAGIWETLIPFLRMARKTIKENGLDTELIYSLAKTDALAELEEFVSGPNCANIQDIGDRCFHEEMFAAAKLMFLSINNNAKVAICYVRMSEFREAVAAATKANAIATWKAVCWACVAANEFKLACACGLHVIMQPDHLDELVNVYEQGCHFAELISLMEQGLGDDSAHNGIFTELAILYSKHDDTKLAEHIKIFFARFNVAKVVKACERARLWVEQCSLFTKDKQFDNAVKVMITNPIAFNEEKFLEVIVQVRNQELLYKSITFFLDTIPTTLDKLLHTVIPQLDHARVVHLLKGKGDHALELAQPYLKEVQKENLSAVNTALNDLFLNDEDYDSLRTSIVDHTNFDQIALAQQIETHELLEFRRIAAFLYRENKRWELSVTLSKRDKMCAPSPLIILPP</sequence>
<dbReference type="SUPFAM" id="SSF48371">
    <property type="entry name" value="ARM repeat"/>
    <property type="match status" value="4"/>
</dbReference>
<feature type="repeat" description="CHCR" evidence="1">
    <location>
        <begin position="207"/>
        <end position="349"/>
    </location>
</feature>
<dbReference type="SMART" id="SM00299">
    <property type="entry name" value="CLH"/>
    <property type="match status" value="6"/>
</dbReference>
<gene>
    <name evidence="2" type="ORF">TeGR_g14532</name>
</gene>
<dbReference type="InterPro" id="IPR055358">
    <property type="entry name" value="CHCR"/>
</dbReference>
<reference evidence="2 3" key="1">
    <citation type="journal article" date="2023" name="Commun. Biol.">
        <title>Genome analysis of Parmales, the sister group of diatoms, reveals the evolutionary specialization of diatoms from phago-mixotrophs to photoautotrophs.</title>
        <authorList>
            <person name="Ban H."/>
            <person name="Sato S."/>
            <person name="Yoshikawa S."/>
            <person name="Yamada K."/>
            <person name="Nakamura Y."/>
            <person name="Ichinomiya M."/>
            <person name="Sato N."/>
            <person name="Blanc-Mathieu R."/>
            <person name="Endo H."/>
            <person name="Kuwata A."/>
            <person name="Ogata H."/>
        </authorList>
    </citation>
    <scope>NUCLEOTIDE SEQUENCE [LARGE SCALE GENOMIC DNA]</scope>
</reference>
<evidence type="ECO:0008006" key="4">
    <source>
        <dbReference type="Google" id="ProtNLM"/>
    </source>
</evidence>
<feature type="repeat" description="CHCR" evidence="1">
    <location>
        <begin position="507"/>
        <end position="667"/>
    </location>
</feature>
<dbReference type="PROSITE" id="PS50236">
    <property type="entry name" value="CHCR"/>
    <property type="match status" value="7"/>
</dbReference>
<dbReference type="Pfam" id="PF00637">
    <property type="entry name" value="Clathrin"/>
    <property type="match status" value="6"/>
</dbReference>
<dbReference type="InterPro" id="IPR001806">
    <property type="entry name" value="Small_GTPase"/>
</dbReference>
<dbReference type="PROSITE" id="PS51419">
    <property type="entry name" value="RAB"/>
    <property type="match status" value="1"/>
</dbReference>
<proteinExistence type="predicted"/>
<evidence type="ECO:0000313" key="2">
    <source>
        <dbReference type="EMBL" id="GMI38819.1"/>
    </source>
</evidence>
<dbReference type="InterPro" id="IPR000547">
    <property type="entry name" value="Clathrin_H-chain/VPS_repeat"/>
</dbReference>